<evidence type="ECO:0000256" key="1">
    <source>
        <dbReference type="SAM" id="MobiDB-lite"/>
    </source>
</evidence>
<feature type="domain" description="Asparagine synthetase" evidence="2">
    <location>
        <begin position="128"/>
        <end position="268"/>
    </location>
</feature>
<dbReference type="Pfam" id="PF00733">
    <property type="entry name" value="Asn_synthase"/>
    <property type="match status" value="1"/>
</dbReference>
<accession>A0ABP7WIE1</accession>
<sequence>MHGTGVEQGGSAKEVLRTSPHQYVAWALEHPARSIPPFGTRSTTRHGSQRDSPDATNPTGTMERVKDIFLSPPTSEPMEFVSDLLGDLSVPDPDARTLTDPQAAAKLIADETRSRVQAVLERFPGTPSILLSGGVDSIYVAAMAADLGVRAQAITIVTGDGADRPHAAAAAAALGLPHDIIELTADEVVQLARDVMGRIGTSELWEVTAGIPLLAARRSLDRIANPGPILTGSGADAIFGGGRKPTHPLDSDEARAEIDRLIREESAANFRYDRLVPDFYPALLDRYADRLIHVFQTVRWWRLAARFAPRALFGDHDGSPVDKLALRIACDALLPSGAKHLAWTAKSPIQRASGLMGALATAARAYAAGLPGATTYTNPKTEDPEAVATRLYLAILKGD</sequence>
<dbReference type="Gene3D" id="3.40.50.620">
    <property type="entry name" value="HUPs"/>
    <property type="match status" value="1"/>
</dbReference>
<dbReference type="CDD" id="cd01991">
    <property type="entry name" value="Asn_synthase_B_C"/>
    <property type="match status" value="1"/>
</dbReference>
<evidence type="ECO:0000313" key="4">
    <source>
        <dbReference type="Proteomes" id="UP001500683"/>
    </source>
</evidence>
<feature type="region of interest" description="Disordered" evidence="1">
    <location>
        <begin position="34"/>
        <end position="63"/>
    </location>
</feature>
<dbReference type="Proteomes" id="UP001500683">
    <property type="component" value="Unassembled WGS sequence"/>
</dbReference>
<evidence type="ECO:0000259" key="2">
    <source>
        <dbReference type="Pfam" id="PF00733"/>
    </source>
</evidence>
<dbReference type="InterPro" id="IPR001962">
    <property type="entry name" value="Asn_synthase"/>
</dbReference>
<gene>
    <name evidence="3" type="ORF">GCM10022214_57800</name>
</gene>
<reference evidence="4" key="1">
    <citation type="journal article" date="2019" name="Int. J. Syst. Evol. Microbiol.">
        <title>The Global Catalogue of Microorganisms (GCM) 10K type strain sequencing project: providing services to taxonomists for standard genome sequencing and annotation.</title>
        <authorList>
            <consortium name="The Broad Institute Genomics Platform"/>
            <consortium name="The Broad Institute Genome Sequencing Center for Infectious Disease"/>
            <person name="Wu L."/>
            <person name="Ma J."/>
        </authorList>
    </citation>
    <scope>NUCLEOTIDE SEQUENCE [LARGE SCALE GENOMIC DNA]</scope>
    <source>
        <strain evidence="4">JCM 16702</strain>
    </source>
</reference>
<dbReference type="SUPFAM" id="SSF52402">
    <property type="entry name" value="Adenine nucleotide alpha hydrolases-like"/>
    <property type="match status" value="1"/>
</dbReference>
<name>A0ABP7WIE1_9ACTN</name>
<comment type="caution">
    <text evidence="3">The sequence shown here is derived from an EMBL/GenBank/DDBJ whole genome shotgun (WGS) entry which is preliminary data.</text>
</comment>
<protein>
    <recommendedName>
        <fullName evidence="2">Asparagine synthetase domain-containing protein</fullName>
    </recommendedName>
</protein>
<dbReference type="InterPro" id="IPR014729">
    <property type="entry name" value="Rossmann-like_a/b/a_fold"/>
</dbReference>
<dbReference type="EMBL" id="BAAAZG010000044">
    <property type="protein sequence ID" value="GAA4089549.1"/>
    <property type="molecule type" value="Genomic_DNA"/>
</dbReference>
<proteinExistence type="predicted"/>
<evidence type="ECO:0000313" key="3">
    <source>
        <dbReference type="EMBL" id="GAA4089549.1"/>
    </source>
</evidence>
<organism evidence="3 4">
    <name type="scientific">Actinomadura miaoliensis</name>
    <dbReference type="NCBI Taxonomy" id="430685"/>
    <lineage>
        <taxon>Bacteria</taxon>
        <taxon>Bacillati</taxon>
        <taxon>Actinomycetota</taxon>
        <taxon>Actinomycetes</taxon>
        <taxon>Streptosporangiales</taxon>
        <taxon>Thermomonosporaceae</taxon>
        <taxon>Actinomadura</taxon>
    </lineage>
</organism>
<keyword evidence="4" id="KW-1185">Reference proteome</keyword>